<dbReference type="EMBL" id="JASNJE010000005">
    <property type="protein sequence ID" value="MDK3072738.1"/>
    <property type="molecule type" value="Genomic_DNA"/>
</dbReference>
<sequence length="85" mass="9247">MAERDDWIPWLSGTPERSGSDTEDSPVSGGVGAARGFSGDEDDLLINMDRAEIEAFARDTGRSVAVCERRQQALQDGLSKMMRDG</sequence>
<dbReference type="RefSeq" id="WP_284484673.1">
    <property type="nucleotide sequence ID" value="NZ_JASNJE010000005.1"/>
</dbReference>
<feature type="region of interest" description="Disordered" evidence="1">
    <location>
        <begin position="1"/>
        <end position="39"/>
    </location>
</feature>
<name>A0ABT7FCI9_9RHOB</name>
<organism evidence="2 3">
    <name type="scientific">Sedimentitalea xiamensis</name>
    <dbReference type="NCBI Taxonomy" id="3050037"/>
    <lineage>
        <taxon>Bacteria</taxon>
        <taxon>Pseudomonadati</taxon>
        <taxon>Pseudomonadota</taxon>
        <taxon>Alphaproteobacteria</taxon>
        <taxon>Rhodobacterales</taxon>
        <taxon>Paracoccaceae</taxon>
        <taxon>Sedimentitalea</taxon>
    </lineage>
</organism>
<accession>A0ABT7FCI9</accession>
<evidence type="ECO:0000256" key="1">
    <source>
        <dbReference type="SAM" id="MobiDB-lite"/>
    </source>
</evidence>
<gene>
    <name evidence="2" type="ORF">QO034_06420</name>
</gene>
<evidence type="ECO:0000313" key="2">
    <source>
        <dbReference type="EMBL" id="MDK3072738.1"/>
    </source>
</evidence>
<protein>
    <submittedName>
        <fullName evidence="2">Uncharacterized protein</fullName>
    </submittedName>
</protein>
<reference evidence="2 3" key="1">
    <citation type="submission" date="2023-05" db="EMBL/GenBank/DDBJ databases">
        <title>Sedimentitalea sp. nov. JM2-8.</title>
        <authorList>
            <person name="Huang J."/>
        </authorList>
    </citation>
    <scope>NUCLEOTIDE SEQUENCE [LARGE SCALE GENOMIC DNA]</scope>
    <source>
        <strain evidence="2 3">JM2-8</strain>
    </source>
</reference>
<keyword evidence="3" id="KW-1185">Reference proteome</keyword>
<evidence type="ECO:0000313" key="3">
    <source>
        <dbReference type="Proteomes" id="UP001227126"/>
    </source>
</evidence>
<comment type="caution">
    <text evidence="2">The sequence shown here is derived from an EMBL/GenBank/DDBJ whole genome shotgun (WGS) entry which is preliminary data.</text>
</comment>
<dbReference type="Proteomes" id="UP001227126">
    <property type="component" value="Unassembled WGS sequence"/>
</dbReference>
<proteinExistence type="predicted"/>